<keyword evidence="4" id="KW-0406">Ion transport</keyword>
<dbReference type="GO" id="GO:0046933">
    <property type="term" value="F:proton-transporting ATP synthase activity, rotational mechanism"/>
    <property type="evidence" value="ECO:0007669"/>
    <property type="project" value="InterPro"/>
</dbReference>
<reference evidence="7 8" key="1">
    <citation type="journal article" date="2011" name="ISME J.">
        <title>Community ecology of hot spring cyanobacterial mats: predominant populations and their functional potential.</title>
        <authorList>
            <person name="Klatt C.G."/>
            <person name="Wood J.M."/>
            <person name="Rusch D.B."/>
            <person name="Bateson M.M."/>
            <person name="Hamamura N."/>
            <person name="Heidelberg J.F."/>
            <person name="Grossman A.R."/>
            <person name="Bhaya D."/>
            <person name="Cohan F.M."/>
            <person name="Kuhl M."/>
            <person name="Bryant D.A."/>
            <person name="Ward D.M."/>
        </authorList>
    </citation>
    <scope>NUCLEOTIDE SEQUENCE [LARGE SCALE GENOMIC DNA]</scope>
    <source>
        <strain evidence="7">OS</strain>
    </source>
</reference>
<dbReference type="PRINTS" id="PR00125">
    <property type="entry name" value="ATPASEDELTA"/>
</dbReference>
<accession>A0A395LZX8</accession>
<dbReference type="EC" id="3.6.3.14" evidence="7"/>
<evidence type="ECO:0000313" key="8">
    <source>
        <dbReference type="Proteomes" id="UP000266389"/>
    </source>
</evidence>
<name>A0A395LZX8_9BACT</name>
<dbReference type="Proteomes" id="UP000266389">
    <property type="component" value="Unassembled WGS sequence"/>
</dbReference>
<evidence type="ECO:0000256" key="2">
    <source>
        <dbReference type="ARBA" id="ARBA00022448"/>
    </source>
</evidence>
<keyword evidence="7" id="KW-0378">Hydrolase</keyword>
<dbReference type="PANTHER" id="PTHR11910">
    <property type="entry name" value="ATP SYNTHASE DELTA CHAIN"/>
    <property type="match status" value="1"/>
</dbReference>
<evidence type="ECO:0000256" key="5">
    <source>
        <dbReference type="ARBA" id="ARBA00023136"/>
    </source>
</evidence>
<evidence type="ECO:0000256" key="6">
    <source>
        <dbReference type="ARBA" id="ARBA00023310"/>
    </source>
</evidence>
<sequence>GRAPIIPDVMKEFQAILNEESGIMIAQVESAIELSEAEKQAIAKKLEAISGKKIQIENKINPSLIGGFTARIGDTVIDGSVKHKLERLREELRQVSLN</sequence>
<dbReference type="AlphaFoldDB" id="A0A395LZX8"/>
<keyword evidence="2" id="KW-0813">Transport</keyword>
<dbReference type="NCBIfam" id="TIGR01145">
    <property type="entry name" value="ATP_synt_delta"/>
    <property type="match status" value="1"/>
</dbReference>
<dbReference type="Pfam" id="PF00213">
    <property type="entry name" value="OSCP"/>
    <property type="match status" value="1"/>
</dbReference>
<organism evidence="7 8">
    <name type="scientific">Candidatus Thermochlorobacter aerophilus</name>
    <dbReference type="NCBI Taxonomy" id="1868324"/>
    <lineage>
        <taxon>Bacteria</taxon>
        <taxon>Pseudomonadati</taxon>
        <taxon>Chlorobiota</taxon>
        <taxon>Chlorobiia</taxon>
        <taxon>Chlorobiales</taxon>
        <taxon>Candidatus Thermochlorobacteriaceae</taxon>
        <taxon>Candidatus Thermochlorobacter</taxon>
    </lineage>
</organism>
<dbReference type="InterPro" id="IPR000711">
    <property type="entry name" value="ATPase_OSCP/dsu"/>
</dbReference>
<evidence type="ECO:0000256" key="1">
    <source>
        <dbReference type="ARBA" id="ARBA00004370"/>
    </source>
</evidence>
<gene>
    <name evidence="7" type="primary">atpH</name>
    <name evidence="7" type="ORF">D0433_07585</name>
</gene>
<evidence type="ECO:0000313" key="7">
    <source>
        <dbReference type="EMBL" id="RFM24093.1"/>
    </source>
</evidence>
<feature type="non-terminal residue" evidence="7">
    <location>
        <position position="1"/>
    </location>
</feature>
<keyword evidence="3" id="KW-0375">Hydrogen ion transport</keyword>
<dbReference type="EMBL" id="PHFL01000047">
    <property type="protein sequence ID" value="RFM24093.1"/>
    <property type="molecule type" value="Genomic_DNA"/>
</dbReference>
<dbReference type="GO" id="GO:0016787">
    <property type="term" value="F:hydrolase activity"/>
    <property type="evidence" value="ECO:0007669"/>
    <property type="project" value="UniProtKB-KW"/>
</dbReference>
<evidence type="ECO:0000256" key="4">
    <source>
        <dbReference type="ARBA" id="ARBA00023065"/>
    </source>
</evidence>
<dbReference type="GO" id="GO:0016020">
    <property type="term" value="C:membrane"/>
    <property type="evidence" value="ECO:0007669"/>
    <property type="project" value="UniProtKB-SubCell"/>
</dbReference>
<comment type="caution">
    <text evidence="7">The sequence shown here is derived from an EMBL/GenBank/DDBJ whole genome shotgun (WGS) entry which is preliminary data.</text>
</comment>
<proteinExistence type="predicted"/>
<comment type="subcellular location">
    <subcellularLocation>
        <location evidence="1">Membrane</location>
    </subcellularLocation>
</comment>
<keyword evidence="6" id="KW-0066">ATP synthesis</keyword>
<protein>
    <submittedName>
        <fullName evidence="7">ATP synthase F1 subunit delta</fullName>
        <ecNumber evidence="7">3.6.3.14</ecNumber>
    </submittedName>
</protein>
<keyword evidence="5" id="KW-0472">Membrane</keyword>
<evidence type="ECO:0000256" key="3">
    <source>
        <dbReference type="ARBA" id="ARBA00022781"/>
    </source>
</evidence>